<dbReference type="Proteomes" id="UP000800093">
    <property type="component" value="Unassembled WGS sequence"/>
</dbReference>
<name>A0A9P4N1T4_9PLEO</name>
<dbReference type="AlphaFoldDB" id="A0A9P4N1T4"/>
<dbReference type="EMBL" id="ML986723">
    <property type="protein sequence ID" value="KAF2259034.1"/>
    <property type="molecule type" value="Genomic_DNA"/>
</dbReference>
<gene>
    <name evidence="2" type="ORF">CC78DRAFT_548609</name>
</gene>
<comment type="caution">
    <text evidence="2">The sequence shown here is derived from an EMBL/GenBank/DDBJ whole genome shotgun (WGS) entry which is preliminary data.</text>
</comment>
<keyword evidence="3" id="KW-1185">Reference proteome</keyword>
<feature type="chain" id="PRO_5040383763" evidence="1">
    <location>
        <begin position="20"/>
        <end position="182"/>
    </location>
</feature>
<sequence length="182" mass="20730">MRSPAIIFTIYLPLILALSQPERSQQLRFYLDSLDKAIDARSNNIGAFPTPAPQRYPTAMLEKTMTRVREMRAKATPRETREGRAKKKIMTMKKRKATEAGAMARVITKARTMARAKIKVKAMVRAMERAKAKIEIKEAIRAETTNWKAKKVNMEATKEAFQGEYSESKGQLRGQIVREVTI</sequence>
<organism evidence="2 3">
    <name type="scientific">Lojkania enalia</name>
    <dbReference type="NCBI Taxonomy" id="147567"/>
    <lineage>
        <taxon>Eukaryota</taxon>
        <taxon>Fungi</taxon>
        <taxon>Dikarya</taxon>
        <taxon>Ascomycota</taxon>
        <taxon>Pezizomycotina</taxon>
        <taxon>Dothideomycetes</taxon>
        <taxon>Pleosporomycetidae</taxon>
        <taxon>Pleosporales</taxon>
        <taxon>Pleosporales incertae sedis</taxon>
        <taxon>Lojkania</taxon>
    </lineage>
</organism>
<proteinExistence type="predicted"/>
<evidence type="ECO:0000313" key="2">
    <source>
        <dbReference type="EMBL" id="KAF2259034.1"/>
    </source>
</evidence>
<feature type="signal peptide" evidence="1">
    <location>
        <begin position="1"/>
        <end position="19"/>
    </location>
</feature>
<evidence type="ECO:0000313" key="3">
    <source>
        <dbReference type="Proteomes" id="UP000800093"/>
    </source>
</evidence>
<accession>A0A9P4N1T4</accession>
<reference evidence="3" key="1">
    <citation type="journal article" date="2020" name="Stud. Mycol.">
        <title>101 Dothideomycetes genomes: A test case for predicting lifestyles and emergence of pathogens.</title>
        <authorList>
            <person name="Haridas S."/>
            <person name="Albert R."/>
            <person name="Binder M."/>
            <person name="Bloem J."/>
            <person name="LaButti K."/>
            <person name="Salamov A."/>
            <person name="Andreopoulos B."/>
            <person name="Baker S."/>
            <person name="Barry K."/>
            <person name="Bills G."/>
            <person name="Bluhm B."/>
            <person name="Cannon C."/>
            <person name="Castanera R."/>
            <person name="Culley D."/>
            <person name="Daum C."/>
            <person name="Ezra D."/>
            <person name="Gonzalez J."/>
            <person name="Henrissat B."/>
            <person name="Kuo A."/>
            <person name="Liang C."/>
            <person name="Lipzen A."/>
            <person name="Lutzoni F."/>
            <person name="Magnuson J."/>
            <person name="Mondo S."/>
            <person name="Nolan M."/>
            <person name="Ohm R."/>
            <person name="Pangilinan J."/>
            <person name="Park H.-J."/>
            <person name="Ramirez L."/>
            <person name="Alfaro M."/>
            <person name="Sun H."/>
            <person name="Tritt A."/>
            <person name="Yoshinaga Y."/>
            <person name="Zwiers L.-H."/>
            <person name="Turgeon B."/>
            <person name="Goodwin S."/>
            <person name="Spatafora J."/>
            <person name="Crous P."/>
            <person name="Grigoriev I."/>
        </authorList>
    </citation>
    <scope>NUCLEOTIDE SEQUENCE [LARGE SCALE GENOMIC DNA]</scope>
    <source>
        <strain evidence="3">CBS 304.66</strain>
    </source>
</reference>
<evidence type="ECO:0000256" key="1">
    <source>
        <dbReference type="SAM" id="SignalP"/>
    </source>
</evidence>
<keyword evidence="1" id="KW-0732">Signal</keyword>
<protein>
    <submittedName>
        <fullName evidence="2">Uncharacterized protein</fullName>
    </submittedName>
</protein>